<comment type="caution">
    <text evidence="1">The sequence shown here is derived from an EMBL/GenBank/DDBJ whole genome shotgun (WGS) entry which is preliminary data.</text>
</comment>
<organism evidence="1 2">
    <name type="scientific">Trichothecium roseum</name>
    <dbReference type="NCBI Taxonomy" id="47278"/>
    <lineage>
        <taxon>Eukaryota</taxon>
        <taxon>Fungi</taxon>
        <taxon>Dikarya</taxon>
        <taxon>Ascomycota</taxon>
        <taxon>Pezizomycotina</taxon>
        <taxon>Sordariomycetes</taxon>
        <taxon>Hypocreomycetidae</taxon>
        <taxon>Hypocreales</taxon>
        <taxon>Hypocreales incertae sedis</taxon>
        <taxon>Trichothecium</taxon>
    </lineage>
</organism>
<accession>A0ACC0UVC8</accession>
<name>A0ACC0UVC8_9HYPO</name>
<protein>
    <submittedName>
        <fullName evidence="1">Uncharacterized protein</fullName>
    </submittedName>
</protein>
<dbReference type="Proteomes" id="UP001163324">
    <property type="component" value="Chromosome 7"/>
</dbReference>
<dbReference type="EMBL" id="CM047946">
    <property type="protein sequence ID" value="KAI9897892.1"/>
    <property type="molecule type" value="Genomic_DNA"/>
</dbReference>
<proteinExistence type="predicted"/>
<evidence type="ECO:0000313" key="1">
    <source>
        <dbReference type="EMBL" id="KAI9897892.1"/>
    </source>
</evidence>
<sequence>MASEATSTEGNDHRSSDPNTAIDSAKITRVESGTNEKSAVASTAATTSARDVLKSPGVRRVEALSSVLTTKDRIFIFFGVFLVAYAYGLDGTLRYAYQPYASGSFDSHSLNATLNVIKAVIGAATQPTAGKVADVFGRVELILASVFFYVLGTILEASATNLPMFAIGTAIYQVGYTIVVLLVEVIVADFTSTRARLFFSYIPATPFIINTWVSGNITSAVLGVADWRWGYGMWCIIYPVCTLPLIISLLVVARRAKNAGLLTDYKSSFELLGLSRFSVELFWLLDIIGVFLIAAIFALILVPLTLAGGLQDELDTSGWSRASTIAPIVFGVLCIPVFIFWELKAPHPLVPFKLMKDRSVWAPIIIAINFNFAWTMQGDYLYTVLIVAFDFNIADATRITSLYSFVSVIVGPLLGLVVYKVRRLKYFIVVGTALYMTAFGLLIHFRGSGTSASNAKAGVIAAQVVLGIAGGMFPYPTQASLQVYLRHENLAVMTGLYLAMYNIGSALGNAVSGAIWTQTMPRYLRNALPGYDDVVTAIYQDPVTNIILYPIGSPERDGIITAYRHTQRLLTITGICLCVPLIGLALALRNPKLTDEQSLTKEADSESEHIQEQPFSDRVA</sequence>
<reference evidence="1" key="1">
    <citation type="submission" date="2022-10" db="EMBL/GenBank/DDBJ databases">
        <title>Complete Genome of Trichothecium roseum strain YXFP-22015, a Plant Pathogen Isolated from Citrus.</title>
        <authorList>
            <person name="Wang Y."/>
            <person name="Zhu L."/>
        </authorList>
    </citation>
    <scope>NUCLEOTIDE SEQUENCE</scope>
    <source>
        <strain evidence="1">YXFP-22015</strain>
    </source>
</reference>
<evidence type="ECO:0000313" key="2">
    <source>
        <dbReference type="Proteomes" id="UP001163324"/>
    </source>
</evidence>
<keyword evidence="2" id="KW-1185">Reference proteome</keyword>
<gene>
    <name evidence="1" type="ORF">N3K66_007748</name>
</gene>